<dbReference type="InterPro" id="IPR041546">
    <property type="entry name" value="ClpA/ClpB_AAA_lid"/>
</dbReference>
<dbReference type="NCBIfam" id="TIGR02639">
    <property type="entry name" value="ClpA"/>
    <property type="match status" value="1"/>
</dbReference>
<dbReference type="SMART" id="SM00382">
    <property type="entry name" value="AAA"/>
    <property type="match status" value="2"/>
</dbReference>
<dbReference type="Gene3D" id="3.40.50.300">
    <property type="entry name" value="P-loop containing nucleotide triphosphate hydrolases"/>
    <property type="match status" value="2"/>
</dbReference>
<dbReference type="InterPro" id="IPR013461">
    <property type="entry name" value="ClpA"/>
</dbReference>
<dbReference type="GO" id="GO:0008233">
    <property type="term" value="F:peptidase activity"/>
    <property type="evidence" value="ECO:0007669"/>
    <property type="project" value="UniProtKB-KW"/>
</dbReference>
<dbReference type="SUPFAM" id="SSF81923">
    <property type="entry name" value="Double Clp-N motif"/>
    <property type="match status" value="1"/>
</dbReference>
<evidence type="ECO:0000256" key="6">
    <source>
        <dbReference type="RuleBase" id="RU004432"/>
    </source>
</evidence>
<evidence type="ECO:0000259" key="7">
    <source>
        <dbReference type="PROSITE" id="PS51903"/>
    </source>
</evidence>
<protein>
    <submittedName>
        <fullName evidence="8">ATP-dependent Clp protease ATP-binding subunit ClpA</fullName>
    </submittedName>
</protein>
<dbReference type="SUPFAM" id="SSF52540">
    <property type="entry name" value="P-loop containing nucleoside triphosphate hydrolases"/>
    <property type="match status" value="2"/>
</dbReference>
<dbReference type="GO" id="GO:0043335">
    <property type="term" value="P:protein unfolding"/>
    <property type="evidence" value="ECO:0007669"/>
    <property type="project" value="InterPro"/>
</dbReference>
<dbReference type="InterPro" id="IPR036628">
    <property type="entry name" value="Clp_N_dom_sf"/>
</dbReference>
<dbReference type="GO" id="GO:0016887">
    <property type="term" value="F:ATP hydrolysis activity"/>
    <property type="evidence" value="ECO:0007669"/>
    <property type="project" value="InterPro"/>
</dbReference>
<dbReference type="PROSITE" id="PS51903">
    <property type="entry name" value="CLP_R"/>
    <property type="match status" value="1"/>
</dbReference>
<feature type="domain" description="Clp R" evidence="7">
    <location>
        <begin position="1"/>
        <end position="144"/>
    </location>
</feature>
<reference evidence="9" key="1">
    <citation type="submission" date="2016-10" db="EMBL/GenBank/DDBJ databases">
        <authorList>
            <person name="Varghese N."/>
            <person name="Submissions S."/>
        </authorList>
    </citation>
    <scope>NUCLEOTIDE SEQUENCE [LARGE SCALE GENOMIC DNA]</scope>
    <source>
        <strain evidence="9">DSM 9990</strain>
    </source>
</reference>
<keyword evidence="2 6" id="KW-0547">Nucleotide-binding</keyword>
<dbReference type="Pfam" id="PF17871">
    <property type="entry name" value="AAA_lid_9"/>
    <property type="match status" value="1"/>
</dbReference>
<dbReference type="Gene3D" id="1.10.8.60">
    <property type="match status" value="2"/>
</dbReference>
<name>A0A1I4VQ74_9BACT</name>
<proteinExistence type="inferred from homology"/>
<dbReference type="FunFam" id="3.40.50.300:FF:000025">
    <property type="entry name" value="ATP-dependent Clp protease subunit"/>
    <property type="match status" value="1"/>
</dbReference>
<dbReference type="GO" id="GO:0006508">
    <property type="term" value="P:proteolysis"/>
    <property type="evidence" value="ECO:0007669"/>
    <property type="project" value="UniProtKB-KW"/>
</dbReference>
<dbReference type="PANTHER" id="PTHR11638">
    <property type="entry name" value="ATP-DEPENDENT CLP PROTEASE"/>
    <property type="match status" value="1"/>
</dbReference>
<dbReference type="GO" id="GO:0005524">
    <property type="term" value="F:ATP binding"/>
    <property type="evidence" value="ECO:0007669"/>
    <property type="project" value="UniProtKB-KW"/>
</dbReference>
<dbReference type="OrthoDB" id="9803641at2"/>
<dbReference type="Pfam" id="PF10431">
    <property type="entry name" value="ClpB_D2-small"/>
    <property type="match status" value="1"/>
</dbReference>
<dbReference type="AlphaFoldDB" id="A0A1I4VQ74"/>
<dbReference type="InterPro" id="IPR050130">
    <property type="entry name" value="ClpA_ClpB"/>
</dbReference>
<keyword evidence="1 5" id="KW-0677">Repeat</keyword>
<comment type="similarity">
    <text evidence="6">Belongs to the ClpA/ClpB family.</text>
</comment>
<evidence type="ECO:0000256" key="2">
    <source>
        <dbReference type="ARBA" id="ARBA00022741"/>
    </source>
</evidence>
<dbReference type="Pfam" id="PF00004">
    <property type="entry name" value="AAA"/>
    <property type="match status" value="1"/>
</dbReference>
<dbReference type="InterPro" id="IPR004176">
    <property type="entry name" value="Clp_R_N"/>
</dbReference>
<dbReference type="CDD" id="cd19499">
    <property type="entry name" value="RecA-like_ClpB_Hsp104-like"/>
    <property type="match status" value="1"/>
</dbReference>
<gene>
    <name evidence="8" type="ORF">SAMN05660836_02401</name>
</gene>
<dbReference type="STRING" id="39841.SAMN05660836_02401"/>
<evidence type="ECO:0000256" key="5">
    <source>
        <dbReference type="PROSITE-ProRule" id="PRU01251"/>
    </source>
</evidence>
<evidence type="ECO:0000256" key="1">
    <source>
        <dbReference type="ARBA" id="ARBA00022737"/>
    </source>
</evidence>
<dbReference type="RefSeq" id="WP_093396088.1">
    <property type="nucleotide sequence ID" value="NZ_FOUU01000011.1"/>
</dbReference>
<dbReference type="Proteomes" id="UP000199611">
    <property type="component" value="Unassembled WGS sequence"/>
</dbReference>
<dbReference type="PRINTS" id="PR00300">
    <property type="entry name" value="CLPPROTEASEA"/>
</dbReference>
<evidence type="ECO:0000256" key="4">
    <source>
        <dbReference type="ARBA" id="ARBA00023186"/>
    </source>
</evidence>
<sequence length="781" mass="87546">MISKEVEVIIATAIKEARSRRHEFFTLEHILYAFLLDPTGRKILYHCGVDLDLLKENLEDFFQRKMEPLPHGVIKEPMQTLSVQRVLQRAISHAQSAEKKEIEAGDILAAMFYEEHSHAVYFLKLQGVTRLDVLNYISHGVSKIGAYEDEEPPETITGRKPGKRRSALEAFTVNLIEKAARGLIDPLIGREQEILRTLQILSRRTKNNPIFVGDPGVGKTAIAEGLALKIYRKEVPEAFHNVEIYALDMGALLAGTKFRGDFEARLKAVINELKQKRGAILFIDEIHTVVGAGATSGGSLDASNILKPVLASGMIRCIGSTTYEEYKNYFEKDRALSRRFQKVEITEPTQEETYRILKGLKSYYEKHHGVKYSDAALRAAVDLSSRYLTERYLPDKAIDVIDEAGASLKLKNDRRVRRIVGVKDVEMVVARMARIPARTVTATDQQRLMNLERELKRVVFGQDEAIENLVKAIKRARAGLGIPDKPVGSFLLIGPTGVGKTEVAKQLARALGIHFLRFDMSEYMEKHTVARLIGAPPGYIGFDQGGLLTDAIRKHPHCVLLLDEIEKAHPDVFNILLQVMDYATLTDNNGRKADFRNVILLMTSNAGAREMAASSIGFSTRAELTEKAKKGIKAVEQLFSPEFRNRLDAIIAFNALDQSIMEMIVDKFVKEMSEQLSERNVTVALSDGARKWLAEKGYDPSFGARPLGRVIQTEIKDVLADEILFGSLKEGGHVTVFRPEEKEIPRGTKVIRTENLVFLCQSEPLQKNNRVGKQSRRSAKS</sequence>
<dbReference type="InterPro" id="IPR003959">
    <property type="entry name" value="ATPase_AAA_core"/>
</dbReference>
<dbReference type="PANTHER" id="PTHR11638:SF111">
    <property type="entry name" value="ATP-DEPENDENT CLP PROTEASE ATP-BINDING SUBUNIT CLPA"/>
    <property type="match status" value="1"/>
</dbReference>
<dbReference type="Pfam" id="PF07724">
    <property type="entry name" value="AAA_2"/>
    <property type="match status" value="1"/>
</dbReference>
<dbReference type="InterPro" id="IPR027417">
    <property type="entry name" value="P-loop_NTPase"/>
</dbReference>
<evidence type="ECO:0000313" key="9">
    <source>
        <dbReference type="Proteomes" id="UP000199611"/>
    </source>
</evidence>
<dbReference type="Gene3D" id="1.10.1780.10">
    <property type="entry name" value="Clp, N-terminal domain"/>
    <property type="match status" value="1"/>
</dbReference>
<evidence type="ECO:0000313" key="8">
    <source>
        <dbReference type="EMBL" id="SFN03484.1"/>
    </source>
</evidence>
<evidence type="ECO:0000256" key="3">
    <source>
        <dbReference type="ARBA" id="ARBA00022840"/>
    </source>
</evidence>
<keyword evidence="8" id="KW-0378">Hydrolase</keyword>
<organism evidence="8 9">
    <name type="scientific">Thermodesulforhabdus norvegica</name>
    <dbReference type="NCBI Taxonomy" id="39841"/>
    <lineage>
        <taxon>Bacteria</taxon>
        <taxon>Pseudomonadati</taxon>
        <taxon>Thermodesulfobacteriota</taxon>
        <taxon>Syntrophobacteria</taxon>
        <taxon>Syntrophobacterales</taxon>
        <taxon>Thermodesulforhabdaceae</taxon>
        <taxon>Thermodesulforhabdus</taxon>
    </lineage>
</organism>
<dbReference type="InterPro" id="IPR003593">
    <property type="entry name" value="AAA+_ATPase"/>
</dbReference>
<dbReference type="InterPro" id="IPR019489">
    <property type="entry name" value="Clp_ATPase_C"/>
</dbReference>
<dbReference type="InterPro" id="IPR001270">
    <property type="entry name" value="ClpA/B"/>
</dbReference>
<dbReference type="SMART" id="SM01086">
    <property type="entry name" value="ClpB_D2-small"/>
    <property type="match status" value="1"/>
</dbReference>
<dbReference type="InterPro" id="IPR028299">
    <property type="entry name" value="ClpA/B_CS2"/>
</dbReference>
<dbReference type="CDD" id="cd00009">
    <property type="entry name" value="AAA"/>
    <property type="match status" value="1"/>
</dbReference>
<dbReference type="GO" id="GO:0005737">
    <property type="term" value="C:cytoplasm"/>
    <property type="evidence" value="ECO:0007669"/>
    <property type="project" value="TreeGrafter"/>
</dbReference>
<dbReference type="EMBL" id="FOUU01000011">
    <property type="protein sequence ID" value="SFN03484.1"/>
    <property type="molecule type" value="Genomic_DNA"/>
</dbReference>
<accession>A0A1I4VQ74</accession>
<dbReference type="PROSITE" id="PS00870">
    <property type="entry name" value="CLPAB_1"/>
    <property type="match status" value="1"/>
</dbReference>
<keyword evidence="4 6" id="KW-0143">Chaperone</keyword>
<dbReference type="PROSITE" id="PS00871">
    <property type="entry name" value="CLPAB_2"/>
    <property type="match status" value="1"/>
</dbReference>
<keyword evidence="8" id="KW-0645">Protease</keyword>
<dbReference type="GO" id="GO:0034605">
    <property type="term" value="P:cellular response to heat"/>
    <property type="evidence" value="ECO:0007669"/>
    <property type="project" value="TreeGrafter"/>
</dbReference>
<keyword evidence="3 6" id="KW-0067">ATP-binding</keyword>
<dbReference type="InterPro" id="IPR018368">
    <property type="entry name" value="ClpA/B_CS1"/>
</dbReference>
<keyword evidence="9" id="KW-1185">Reference proteome</keyword>
<dbReference type="Pfam" id="PF02861">
    <property type="entry name" value="Clp_N"/>
    <property type="match status" value="1"/>
</dbReference>